<dbReference type="RefSeq" id="WP_196835405.1">
    <property type="nucleotide sequence ID" value="NZ_JADOTZ010000001.1"/>
</dbReference>
<dbReference type="Pfam" id="PF00005">
    <property type="entry name" value="ABC_tran"/>
    <property type="match status" value="2"/>
</dbReference>
<dbReference type="NCBIfam" id="NF008453">
    <property type="entry name" value="PRK11308.1"/>
    <property type="match status" value="2"/>
</dbReference>
<comment type="caution">
    <text evidence="6">The sequence shown here is derived from an EMBL/GenBank/DDBJ whole genome shotgun (WGS) entry which is preliminary data.</text>
</comment>
<evidence type="ECO:0000259" key="5">
    <source>
        <dbReference type="PROSITE" id="PS50893"/>
    </source>
</evidence>
<dbReference type="Proteomes" id="UP000625033">
    <property type="component" value="Unassembled WGS sequence"/>
</dbReference>
<dbReference type="EMBL" id="JADOTZ010000001">
    <property type="protein sequence ID" value="MBG6084045.1"/>
    <property type="molecule type" value="Genomic_DNA"/>
</dbReference>
<dbReference type="CDD" id="cd03257">
    <property type="entry name" value="ABC_NikE_OppD_transporters"/>
    <property type="match status" value="2"/>
</dbReference>
<evidence type="ECO:0000256" key="3">
    <source>
        <dbReference type="ARBA" id="ARBA00022741"/>
    </source>
</evidence>
<dbReference type="PANTHER" id="PTHR43776:SF7">
    <property type="entry name" value="D,D-DIPEPTIDE TRANSPORT ATP-BINDING PROTEIN DDPF-RELATED"/>
    <property type="match status" value="1"/>
</dbReference>
<evidence type="ECO:0000313" key="6">
    <source>
        <dbReference type="EMBL" id="MBG6084045.1"/>
    </source>
</evidence>
<dbReference type="InterPro" id="IPR003439">
    <property type="entry name" value="ABC_transporter-like_ATP-bd"/>
</dbReference>
<organism evidence="6 7">
    <name type="scientific">Zhihengliuella flava</name>
    <dbReference type="NCBI Taxonomy" id="1285193"/>
    <lineage>
        <taxon>Bacteria</taxon>
        <taxon>Bacillati</taxon>
        <taxon>Actinomycetota</taxon>
        <taxon>Actinomycetes</taxon>
        <taxon>Micrococcales</taxon>
        <taxon>Micrococcaceae</taxon>
        <taxon>Zhihengliuella</taxon>
    </lineage>
</organism>
<evidence type="ECO:0000256" key="4">
    <source>
        <dbReference type="ARBA" id="ARBA00022840"/>
    </source>
</evidence>
<dbReference type="GO" id="GO:0055085">
    <property type="term" value="P:transmembrane transport"/>
    <property type="evidence" value="ECO:0007669"/>
    <property type="project" value="UniProtKB-ARBA"/>
</dbReference>
<dbReference type="NCBIfam" id="NF007739">
    <property type="entry name" value="PRK10419.1"/>
    <property type="match status" value="2"/>
</dbReference>
<keyword evidence="2" id="KW-0813">Transport</keyword>
<dbReference type="Gene3D" id="3.40.50.300">
    <property type="entry name" value="P-loop containing nucleotide triphosphate hydrolases"/>
    <property type="match status" value="2"/>
</dbReference>
<reference evidence="6" key="1">
    <citation type="submission" date="2020-11" db="EMBL/GenBank/DDBJ databases">
        <title>Sequencing the genomes of 1000 actinobacteria strains.</title>
        <authorList>
            <person name="Klenk H.-P."/>
        </authorList>
    </citation>
    <scope>NUCLEOTIDE SEQUENCE</scope>
    <source>
        <strain evidence="6">DSM 26152</strain>
    </source>
</reference>
<keyword evidence="3" id="KW-0547">Nucleotide-binding</keyword>
<keyword evidence="7" id="KW-1185">Reference proteome</keyword>
<dbReference type="PROSITE" id="PS50893">
    <property type="entry name" value="ABC_TRANSPORTER_2"/>
    <property type="match status" value="2"/>
</dbReference>
<evidence type="ECO:0000256" key="1">
    <source>
        <dbReference type="ARBA" id="ARBA00005417"/>
    </source>
</evidence>
<comment type="similarity">
    <text evidence="1">Belongs to the ABC transporter superfamily.</text>
</comment>
<dbReference type="InterPro" id="IPR050319">
    <property type="entry name" value="ABC_transp_ATP-bind"/>
</dbReference>
<evidence type="ECO:0000256" key="2">
    <source>
        <dbReference type="ARBA" id="ARBA00022448"/>
    </source>
</evidence>
<dbReference type="GO" id="GO:0015833">
    <property type="term" value="P:peptide transport"/>
    <property type="evidence" value="ECO:0007669"/>
    <property type="project" value="InterPro"/>
</dbReference>
<dbReference type="InterPro" id="IPR003593">
    <property type="entry name" value="AAA+_ATPase"/>
</dbReference>
<dbReference type="GO" id="GO:0005524">
    <property type="term" value="F:ATP binding"/>
    <property type="evidence" value="ECO:0007669"/>
    <property type="project" value="UniProtKB-KW"/>
</dbReference>
<dbReference type="SMART" id="SM00382">
    <property type="entry name" value="AAA"/>
    <property type="match status" value="2"/>
</dbReference>
<dbReference type="InterPro" id="IPR013563">
    <property type="entry name" value="Oligopep_ABC_C"/>
</dbReference>
<keyword evidence="4 6" id="KW-0067">ATP-binding</keyword>
<dbReference type="SUPFAM" id="SSF52540">
    <property type="entry name" value="P-loop containing nucleoside triphosphate hydrolases"/>
    <property type="match status" value="2"/>
</dbReference>
<proteinExistence type="inferred from homology"/>
<dbReference type="GO" id="GO:0016887">
    <property type="term" value="F:ATP hydrolysis activity"/>
    <property type="evidence" value="ECO:0007669"/>
    <property type="project" value="InterPro"/>
</dbReference>
<accession>A0A931DC48</accession>
<gene>
    <name evidence="6" type="ORF">IW252_000812</name>
</gene>
<dbReference type="PANTHER" id="PTHR43776">
    <property type="entry name" value="TRANSPORT ATP-BINDING PROTEIN"/>
    <property type="match status" value="1"/>
</dbReference>
<feature type="domain" description="ABC transporter" evidence="5">
    <location>
        <begin position="18"/>
        <end position="275"/>
    </location>
</feature>
<sequence>MSAQQPTPTDPSRHLVDVQGLSITFGAGRNSLTTAVDGLDLRIEPGESVALIGESGSGKSVTARALLGLVDGGAGGGAEVTARRFDLGGRSMLTGAGRLTSARRRWRGIRGRDTGFVLQDALTALDPLRPIGREISDALRLHTRLSPADRADRVGQVLADVGLGPGVASMRSGELSGGMRQRALIATALVAQPRLLIADEPSTALDATVAAGIMDLLTRLRREHHMAQLLISHDLAVVGSAADRVLVMHQGRVVESGPTRDVLTNPRHHYTQMLLDAVPAGKPRGTRLCPGPAPDAAPARSVSADGADPVLRAHGLSKSFDRPAPGAGRERFTAVDGVSLEVAEGTTLGIVGESGSGKTTTARLLLGLTEPDAGRVELFGRAWAGTSGSGHHVREAERRDRRHQLGAVYQDPLSSFDPRWTVGALLADALSRGRTARAGRYMGRIQELLGLVGLSPELSGRHPRTLSGGQRQRVAIARALAPEPRVIVCDEPVSALDVSVQAQVLDLLDDLQRELGLTYLFISHDLAVVQHVSDSLVVMREGRIVESGPAADVFAAPQHEYTRALLAAAPTLPA</sequence>
<dbReference type="InterPro" id="IPR017871">
    <property type="entry name" value="ABC_transporter-like_CS"/>
</dbReference>
<dbReference type="Pfam" id="PF08352">
    <property type="entry name" value="oligo_HPY"/>
    <property type="match status" value="2"/>
</dbReference>
<evidence type="ECO:0000313" key="7">
    <source>
        <dbReference type="Proteomes" id="UP000625033"/>
    </source>
</evidence>
<dbReference type="AlphaFoldDB" id="A0A931DC48"/>
<dbReference type="InterPro" id="IPR027417">
    <property type="entry name" value="P-loop_NTPase"/>
</dbReference>
<dbReference type="PROSITE" id="PS00211">
    <property type="entry name" value="ABC_TRANSPORTER_1"/>
    <property type="match status" value="2"/>
</dbReference>
<feature type="domain" description="ABC transporter" evidence="5">
    <location>
        <begin position="311"/>
        <end position="566"/>
    </location>
</feature>
<name>A0A931DC48_9MICC</name>
<protein>
    <submittedName>
        <fullName evidence="6">Peptide/nickel transport system ATP-binding protein</fullName>
    </submittedName>
</protein>